<evidence type="ECO:0000256" key="2">
    <source>
        <dbReference type="ARBA" id="ARBA00022692"/>
    </source>
</evidence>
<evidence type="ECO:0000259" key="6">
    <source>
        <dbReference type="Pfam" id="PF07219"/>
    </source>
</evidence>
<feature type="transmembrane region" description="Helical" evidence="5">
    <location>
        <begin position="43"/>
        <end position="66"/>
    </location>
</feature>
<evidence type="ECO:0000256" key="3">
    <source>
        <dbReference type="ARBA" id="ARBA00022989"/>
    </source>
</evidence>
<dbReference type="EMBL" id="LAZR01000001">
    <property type="protein sequence ID" value="KKO12126.1"/>
    <property type="molecule type" value="Genomic_DNA"/>
</dbReference>
<dbReference type="AlphaFoldDB" id="A0A0F9W4A7"/>
<organism evidence="7">
    <name type="scientific">marine sediment metagenome</name>
    <dbReference type="NCBI Taxonomy" id="412755"/>
    <lineage>
        <taxon>unclassified sequences</taxon>
        <taxon>metagenomes</taxon>
        <taxon>ecological metagenomes</taxon>
    </lineage>
</organism>
<dbReference type="Pfam" id="PF07219">
    <property type="entry name" value="HemY_N"/>
    <property type="match status" value="1"/>
</dbReference>
<feature type="domain" description="HemY N-terminal" evidence="6">
    <location>
        <begin position="27"/>
        <end position="69"/>
    </location>
</feature>
<evidence type="ECO:0000256" key="1">
    <source>
        <dbReference type="ARBA" id="ARBA00004370"/>
    </source>
</evidence>
<protein>
    <recommendedName>
        <fullName evidence="6">HemY N-terminal domain-containing protein</fullName>
    </recommendedName>
</protein>
<keyword evidence="4 5" id="KW-0472">Membrane</keyword>
<comment type="caution">
    <text evidence="7">The sequence shown here is derived from an EMBL/GenBank/DDBJ whole genome shotgun (WGS) entry which is preliminary data.</text>
</comment>
<gene>
    <name evidence="7" type="ORF">LCGC14_0001340</name>
</gene>
<dbReference type="GO" id="GO:0016020">
    <property type="term" value="C:membrane"/>
    <property type="evidence" value="ECO:0007669"/>
    <property type="project" value="UniProtKB-SubCell"/>
</dbReference>
<dbReference type="InterPro" id="IPR010817">
    <property type="entry name" value="HemY_N"/>
</dbReference>
<proteinExistence type="predicted"/>
<sequence>MRRLFILILFALIGGVFLAIQLARDPGYILIAYGNYTFETSLFALLVALLLTLTVVKLLLSLLGWLNPFRWRAAKRKGA</sequence>
<name>A0A0F9W4A7_9ZZZZ</name>
<keyword evidence="3 5" id="KW-1133">Transmembrane helix</keyword>
<evidence type="ECO:0000256" key="4">
    <source>
        <dbReference type="ARBA" id="ARBA00023136"/>
    </source>
</evidence>
<keyword evidence="2 5" id="KW-0812">Transmembrane</keyword>
<accession>A0A0F9W4A7</accession>
<comment type="subcellular location">
    <subcellularLocation>
        <location evidence="1">Membrane</location>
    </subcellularLocation>
</comment>
<evidence type="ECO:0000313" key="7">
    <source>
        <dbReference type="EMBL" id="KKO12126.1"/>
    </source>
</evidence>
<reference evidence="7" key="1">
    <citation type="journal article" date="2015" name="Nature">
        <title>Complex archaea that bridge the gap between prokaryotes and eukaryotes.</title>
        <authorList>
            <person name="Spang A."/>
            <person name="Saw J.H."/>
            <person name="Jorgensen S.L."/>
            <person name="Zaremba-Niedzwiedzka K."/>
            <person name="Martijn J."/>
            <person name="Lind A.E."/>
            <person name="van Eijk R."/>
            <person name="Schleper C."/>
            <person name="Guy L."/>
            <person name="Ettema T.J."/>
        </authorList>
    </citation>
    <scope>NUCLEOTIDE SEQUENCE</scope>
</reference>
<evidence type="ECO:0000256" key="5">
    <source>
        <dbReference type="SAM" id="Phobius"/>
    </source>
</evidence>